<accession>A0ACB7RRK3</accession>
<sequence length="239" mass="25412">MAENQTSVAGGPADRAPQCPGAASHSDVSVFSDEGDQTIIAADEPGNHLPALVNTVAPPNPPTGSAALRTVEQAAGMMKREEDPTYAPFRRAVECQKQISDVLFDPTTKVTNPQRAKIHGLLRQIIEECADLRVMAANQTARVQELRHQIRQAPTVPLPHVPGGNIDGASSARSYAAVAAQGLAMQVPQSLIGPPAVQEAYPNAVPHQLGRQRQEHAHVMYLAPIVPSTSPAIDVMKIL</sequence>
<dbReference type="EMBL" id="CM023487">
    <property type="protein sequence ID" value="KAH6925088.1"/>
    <property type="molecule type" value="Genomic_DNA"/>
</dbReference>
<evidence type="ECO:0000313" key="1">
    <source>
        <dbReference type="EMBL" id="KAH6925088.1"/>
    </source>
</evidence>
<dbReference type="Proteomes" id="UP000821845">
    <property type="component" value="Chromosome 7"/>
</dbReference>
<protein>
    <submittedName>
        <fullName evidence="1">Uncharacterized protein</fullName>
    </submittedName>
</protein>
<gene>
    <name evidence="1" type="ORF">HPB50_000310</name>
</gene>
<comment type="caution">
    <text evidence="1">The sequence shown here is derived from an EMBL/GenBank/DDBJ whole genome shotgun (WGS) entry which is preliminary data.</text>
</comment>
<reference evidence="1" key="1">
    <citation type="submission" date="2020-05" db="EMBL/GenBank/DDBJ databases">
        <title>Large-scale comparative analyses of tick genomes elucidate their genetic diversity and vector capacities.</title>
        <authorList>
            <person name="Jia N."/>
            <person name="Wang J."/>
            <person name="Shi W."/>
            <person name="Du L."/>
            <person name="Sun Y."/>
            <person name="Zhan W."/>
            <person name="Jiang J."/>
            <person name="Wang Q."/>
            <person name="Zhang B."/>
            <person name="Ji P."/>
            <person name="Sakyi L.B."/>
            <person name="Cui X."/>
            <person name="Yuan T."/>
            <person name="Jiang B."/>
            <person name="Yang W."/>
            <person name="Lam T.T.-Y."/>
            <person name="Chang Q."/>
            <person name="Ding S."/>
            <person name="Wang X."/>
            <person name="Zhu J."/>
            <person name="Ruan X."/>
            <person name="Zhao L."/>
            <person name="Wei J."/>
            <person name="Que T."/>
            <person name="Du C."/>
            <person name="Cheng J."/>
            <person name="Dai P."/>
            <person name="Han X."/>
            <person name="Huang E."/>
            <person name="Gao Y."/>
            <person name="Liu J."/>
            <person name="Shao H."/>
            <person name="Ye R."/>
            <person name="Li L."/>
            <person name="Wei W."/>
            <person name="Wang X."/>
            <person name="Wang C."/>
            <person name="Yang T."/>
            <person name="Huo Q."/>
            <person name="Li W."/>
            <person name="Guo W."/>
            <person name="Chen H."/>
            <person name="Zhou L."/>
            <person name="Ni X."/>
            <person name="Tian J."/>
            <person name="Zhou Y."/>
            <person name="Sheng Y."/>
            <person name="Liu T."/>
            <person name="Pan Y."/>
            <person name="Xia L."/>
            <person name="Li J."/>
            <person name="Zhao F."/>
            <person name="Cao W."/>
        </authorList>
    </citation>
    <scope>NUCLEOTIDE SEQUENCE</scope>
    <source>
        <strain evidence="1">Hyas-2018</strain>
    </source>
</reference>
<organism evidence="1 2">
    <name type="scientific">Hyalomma asiaticum</name>
    <name type="common">Tick</name>
    <dbReference type="NCBI Taxonomy" id="266040"/>
    <lineage>
        <taxon>Eukaryota</taxon>
        <taxon>Metazoa</taxon>
        <taxon>Ecdysozoa</taxon>
        <taxon>Arthropoda</taxon>
        <taxon>Chelicerata</taxon>
        <taxon>Arachnida</taxon>
        <taxon>Acari</taxon>
        <taxon>Parasitiformes</taxon>
        <taxon>Ixodida</taxon>
        <taxon>Ixodoidea</taxon>
        <taxon>Ixodidae</taxon>
        <taxon>Hyalomminae</taxon>
        <taxon>Hyalomma</taxon>
    </lineage>
</organism>
<evidence type="ECO:0000313" key="2">
    <source>
        <dbReference type="Proteomes" id="UP000821845"/>
    </source>
</evidence>
<name>A0ACB7RRK3_HYAAI</name>
<proteinExistence type="predicted"/>
<keyword evidence="2" id="KW-1185">Reference proteome</keyword>